<dbReference type="InterPro" id="IPR038377">
    <property type="entry name" value="Na/Glc_symporter_sf"/>
</dbReference>
<feature type="transmembrane region" description="Helical" evidence="7">
    <location>
        <begin position="162"/>
        <end position="181"/>
    </location>
</feature>
<keyword evidence="9" id="KW-1185">Reference proteome</keyword>
<organism evidence="8 9">
    <name type="scientific">Araneus ventricosus</name>
    <name type="common">Orbweaver spider</name>
    <name type="synonym">Epeira ventricosa</name>
    <dbReference type="NCBI Taxonomy" id="182803"/>
    <lineage>
        <taxon>Eukaryota</taxon>
        <taxon>Metazoa</taxon>
        <taxon>Ecdysozoa</taxon>
        <taxon>Arthropoda</taxon>
        <taxon>Chelicerata</taxon>
        <taxon>Arachnida</taxon>
        <taxon>Araneae</taxon>
        <taxon>Araneomorphae</taxon>
        <taxon>Entelegynae</taxon>
        <taxon>Araneoidea</taxon>
        <taxon>Araneidae</taxon>
        <taxon>Araneus</taxon>
    </lineage>
</organism>
<feature type="transmembrane region" description="Helical" evidence="7">
    <location>
        <begin position="128"/>
        <end position="150"/>
    </location>
</feature>
<evidence type="ECO:0000256" key="4">
    <source>
        <dbReference type="ARBA" id="ARBA00022989"/>
    </source>
</evidence>
<dbReference type="NCBIfam" id="TIGR00813">
    <property type="entry name" value="sss"/>
    <property type="match status" value="1"/>
</dbReference>
<proteinExistence type="inferred from homology"/>
<dbReference type="Pfam" id="PF00474">
    <property type="entry name" value="SSF"/>
    <property type="match status" value="1"/>
</dbReference>
<dbReference type="EMBL" id="BGPR01001503">
    <property type="protein sequence ID" value="GBM55506.1"/>
    <property type="molecule type" value="Genomic_DNA"/>
</dbReference>
<dbReference type="GO" id="GO:0005886">
    <property type="term" value="C:plasma membrane"/>
    <property type="evidence" value="ECO:0007669"/>
    <property type="project" value="TreeGrafter"/>
</dbReference>
<dbReference type="Proteomes" id="UP000499080">
    <property type="component" value="Unassembled WGS sequence"/>
</dbReference>
<feature type="transmembrane region" description="Helical" evidence="7">
    <location>
        <begin position="86"/>
        <end position="108"/>
    </location>
</feature>
<gene>
    <name evidence="8" type="primary">SLC5A1</name>
    <name evidence="8" type="ORF">AVEN_264874_1</name>
</gene>
<evidence type="ECO:0000313" key="8">
    <source>
        <dbReference type="EMBL" id="GBM55506.1"/>
    </source>
</evidence>
<evidence type="ECO:0000256" key="3">
    <source>
        <dbReference type="ARBA" id="ARBA00022692"/>
    </source>
</evidence>
<name>A0A4Y2GRZ2_ARAVE</name>
<accession>A0A4Y2GRZ2</accession>
<evidence type="ECO:0000256" key="2">
    <source>
        <dbReference type="ARBA" id="ARBA00006434"/>
    </source>
</evidence>
<dbReference type="AlphaFoldDB" id="A0A4Y2GRZ2"/>
<comment type="subcellular location">
    <subcellularLocation>
        <location evidence="1">Membrane</location>
        <topology evidence="1">Multi-pass membrane protein</topology>
    </subcellularLocation>
</comment>
<evidence type="ECO:0000256" key="1">
    <source>
        <dbReference type="ARBA" id="ARBA00004141"/>
    </source>
</evidence>
<keyword evidence="5 7" id="KW-0472">Membrane</keyword>
<reference evidence="8 9" key="1">
    <citation type="journal article" date="2019" name="Sci. Rep.">
        <title>Orb-weaving spider Araneus ventricosus genome elucidates the spidroin gene catalogue.</title>
        <authorList>
            <person name="Kono N."/>
            <person name="Nakamura H."/>
            <person name="Ohtoshi R."/>
            <person name="Moran D.A.P."/>
            <person name="Shinohara A."/>
            <person name="Yoshida Y."/>
            <person name="Fujiwara M."/>
            <person name="Mori M."/>
            <person name="Tomita M."/>
            <person name="Arakawa K."/>
        </authorList>
    </citation>
    <scope>NUCLEOTIDE SEQUENCE [LARGE SCALE GENOMIC DNA]</scope>
</reference>
<dbReference type="PANTHER" id="PTHR11819:SF195">
    <property type="entry name" value="SODIUM_GLUCOSE COTRANSPORTER 4"/>
    <property type="match status" value="1"/>
</dbReference>
<dbReference type="InterPro" id="IPR001734">
    <property type="entry name" value="Na/solute_symporter"/>
</dbReference>
<evidence type="ECO:0000256" key="7">
    <source>
        <dbReference type="SAM" id="Phobius"/>
    </source>
</evidence>
<dbReference type="Gene3D" id="1.20.1730.10">
    <property type="entry name" value="Sodium/glucose cotransporter"/>
    <property type="match status" value="1"/>
</dbReference>
<dbReference type="PANTHER" id="PTHR11819">
    <property type="entry name" value="SOLUTE CARRIER FAMILY 5"/>
    <property type="match status" value="1"/>
</dbReference>
<evidence type="ECO:0000256" key="5">
    <source>
        <dbReference type="ARBA" id="ARBA00023136"/>
    </source>
</evidence>
<sequence>MSDDKLGSTELYWEDAVVISLYFIMVLAVGAWSSWRSKRNSVSGYFLASRSMHWIPVGASLFASNIGSGHFIGLTGSGASSGIGIAGFELNAMFAVLILGWFFVPVYMASGVYTMPEYLRKRFGGQRIRIYLSVLALLLYIFTKISADLYAGAIFINQSIKLNLYASVLTLLAVAAIFTIAGGLSAVIWTDFVQTILMLVGAMVLAVKSISKVGGYSQLVKEFGNIPINDSFVGYNDRNESCSAVPDNYMS</sequence>
<evidence type="ECO:0000256" key="6">
    <source>
        <dbReference type="RuleBase" id="RU362091"/>
    </source>
</evidence>
<protein>
    <submittedName>
        <fullName evidence="8">Sodium/glucose cotransporter 1</fullName>
    </submittedName>
</protein>
<dbReference type="PROSITE" id="PS50283">
    <property type="entry name" value="NA_SOLUT_SYMP_3"/>
    <property type="match status" value="1"/>
</dbReference>
<feature type="transmembrane region" description="Helical" evidence="7">
    <location>
        <begin position="12"/>
        <end position="33"/>
    </location>
</feature>
<dbReference type="GO" id="GO:0005412">
    <property type="term" value="F:D-glucose:sodium symporter activity"/>
    <property type="evidence" value="ECO:0007669"/>
    <property type="project" value="TreeGrafter"/>
</dbReference>
<evidence type="ECO:0000313" key="9">
    <source>
        <dbReference type="Proteomes" id="UP000499080"/>
    </source>
</evidence>
<feature type="non-terminal residue" evidence="8">
    <location>
        <position position="251"/>
    </location>
</feature>
<feature type="transmembrane region" description="Helical" evidence="7">
    <location>
        <begin position="53"/>
        <end position="74"/>
    </location>
</feature>
<comment type="caution">
    <text evidence="8">The sequence shown here is derived from an EMBL/GenBank/DDBJ whole genome shotgun (WGS) entry which is preliminary data.</text>
</comment>
<keyword evidence="4 7" id="KW-1133">Transmembrane helix</keyword>
<comment type="similarity">
    <text evidence="2 6">Belongs to the sodium:solute symporter (SSF) (TC 2.A.21) family.</text>
</comment>
<keyword evidence="3 7" id="KW-0812">Transmembrane</keyword>